<dbReference type="SUPFAM" id="SSF53597">
    <property type="entry name" value="Dihydrofolate reductase-like"/>
    <property type="match status" value="1"/>
</dbReference>
<evidence type="ECO:0000313" key="3">
    <source>
        <dbReference type="Proteomes" id="UP000294194"/>
    </source>
</evidence>
<protein>
    <submittedName>
        <fullName evidence="2">Dihydrofolate reductase</fullName>
    </submittedName>
</protein>
<name>A0A4Q9GWM9_9MICO</name>
<proteinExistence type="predicted"/>
<dbReference type="PANTHER" id="PTHR38011:SF2">
    <property type="entry name" value="BIFUNCTIONAL DEAMINASE-REDUCTASE DOMAIN PROTEIN"/>
    <property type="match status" value="1"/>
</dbReference>
<dbReference type="InterPro" id="IPR050765">
    <property type="entry name" value="Riboflavin_Biosynth_HTPR"/>
</dbReference>
<dbReference type="Proteomes" id="UP000294194">
    <property type="component" value="Unassembled WGS sequence"/>
</dbReference>
<dbReference type="InterPro" id="IPR002734">
    <property type="entry name" value="RibDG_C"/>
</dbReference>
<evidence type="ECO:0000313" key="2">
    <source>
        <dbReference type="EMBL" id="TBN57617.1"/>
    </source>
</evidence>
<organism evidence="2 3">
    <name type="scientific">Glaciihabitans arcticus</name>
    <dbReference type="NCBI Taxonomy" id="2668039"/>
    <lineage>
        <taxon>Bacteria</taxon>
        <taxon>Bacillati</taxon>
        <taxon>Actinomycetota</taxon>
        <taxon>Actinomycetes</taxon>
        <taxon>Micrococcales</taxon>
        <taxon>Microbacteriaceae</taxon>
        <taxon>Glaciihabitans</taxon>
    </lineage>
</organism>
<accession>A0A4Q9GWM9</accession>
<dbReference type="InterPro" id="IPR024072">
    <property type="entry name" value="DHFR-like_dom_sf"/>
</dbReference>
<comment type="caution">
    <text evidence="2">The sequence shown here is derived from an EMBL/GenBank/DDBJ whole genome shotgun (WGS) entry which is preliminary data.</text>
</comment>
<dbReference type="GO" id="GO:0009231">
    <property type="term" value="P:riboflavin biosynthetic process"/>
    <property type="evidence" value="ECO:0007669"/>
    <property type="project" value="InterPro"/>
</dbReference>
<dbReference type="Gene3D" id="3.40.430.10">
    <property type="entry name" value="Dihydrofolate Reductase, subunit A"/>
    <property type="match status" value="1"/>
</dbReference>
<evidence type="ECO:0000259" key="1">
    <source>
        <dbReference type="Pfam" id="PF01872"/>
    </source>
</evidence>
<dbReference type="AlphaFoldDB" id="A0A4Q9GWM9"/>
<dbReference type="GO" id="GO:0008703">
    <property type="term" value="F:5-amino-6-(5-phosphoribosylamino)uracil reductase activity"/>
    <property type="evidence" value="ECO:0007669"/>
    <property type="project" value="InterPro"/>
</dbReference>
<dbReference type="Pfam" id="PF01872">
    <property type="entry name" value="RibD_C"/>
    <property type="match status" value="1"/>
</dbReference>
<dbReference type="RefSeq" id="WP_130981728.1">
    <property type="nucleotide sequence ID" value="NZ_SISG01000001.1"/>
</dbReference>
<dbReference type="EMBL" id="SISG01000001">
    <property type="protein sequence ID" value="TBN57617.1"/>
    <property type="molecule type" value="Genomic_DNA"/>
</dbReference>
<feature type="domain" description="Bacterial bifunctional deaminase-reductase C-terminal" evidence="1">
    <location>
        <begin position="4"/>
        <end position="188"/>
    </location>
</feature>
<dbReference type="PANTHER" id="PTHR38011">
    <property type="entry name" value="DIHYDROFOLATE REDUCTASE FAMILY PROTEIN (AFU_ORTHOLOGUE AFUA_8G06820)"/>
    <property type="match status" value="1"/>
</dbReference>
<reference evidence="3" key="1">
    <citation type="submission" date="2019-02" db="EMBL/GenBank/DDBJ databases">
        <title>Glaciihabitans arcticus sp. nov., a psychrotolerant bacterium isolated from polar soil.</title>
        <authorList>
            <person name="Dahal R.H."/>
        </authorList>
    </citation>
    <scope>NUCLEOTIDE SEQUENCE [LARGE SCALE GENOMIC DNA]</scope>
    <source>
        <strain evidence="3">RP-3-7</strain>
    </source>
</reference>
<keyword evidence="3" id="KW-1185">Reference proteome</keyword>
<gene>
    <name evidence="2" type="ORF">EYE40_09585</name>
</gene>
<sequence>MSEIIVQTFLTLDGVAQAPGEPDEDREGGFEHGGWQGASGIDDLIAEWESRTEALLLGRKTYDIWSKAWAVWPEDAPGQMGELTRTYNRVPKYVATRTLTELAWKNSRIVDDVPSTVAALRAEPGGEIRVWGSLDLIRTLAEHDLVDEYRLVRYPLVLGSGKKLFGDGFPSTNLSLTESFTAESGVVVSIYRRAT</sequence>